<protein>
    <recommendedName>
        <fullName evidence="3">DUF2292 domain-containing protein</fullName>
    </recommendedName>
</protein>
<dbReference type="Pfam" id="PF10055">
    <property type="entry name" value="DUF2292"/>
    <property type="match status" value="1"/>
</dbReference>
<dbReference type="HOGENOM" id="CLU_2863952_0_0_0"/>
<gene>
    <name evidence="1" type="ordered locus">Psta_0607</name>
</gene>
<reference evidence="1 2" key="1">
    <citation type="journal article" date="2009" name="Stand. Genomic Sci.">
        <title>Complete genome sequence of Pirellula staleyi type strain (ATCC 27377).</title>
        <authorList>
            <person name="Clum A."/>
            <person name="Tindall B.J."/>
            <person name="Sikorski J."/>
            <person name="Ivanova N."/>
            <person name="Mavrommatis K."/>
            <person name="Lucas S."/>
            <person name="Glavina del Rio T."/>
            <person name="Nolan M."/>
            <person name="Chen F."/>
            <person name="Tice H."/>
            <person name="Pitluck S."/>
            <person name="Cheng J.F."/>
            <person name="Chertkov O."/>
            <person name="Brettin T."/>
            <person name="Han C."/>
            <person name="Detter J.C."/>
            <person name="Kuske C."/>
            <person name="Bruce D."/>
            <person name="Goodwin L."/>
            <person name="Ovchinikova G."/>
            <person name="Pati A."/>
            <person name="Mikhailova N."/>
            <person name="Chen A."/>
            <person name="Palaniappan K."/>
            <person name="Land M."/>
            <person name="Hauser L."/>
            <person name="Chang Y.J."/>
            <person name="Jeffries C.D."/>
            <person name="Chain P."/>
            <person name="Rohde M."/>
            <person name="Goker M."/>
            <person name="Bristow J."/>
            <person name="Eisen J.A."/>
            <person name="Markowitz V."/>
            <person name="Hugenholtz P."/>
            <person name="Kyrpides N.C."/>
            <person name="Klenk H.P."/>
            <person name="Lapidus A."/>
        </authorList>
    </citation>
    <scope>NUCLEOTIDE SEQUENCE [LARGE SCALE GENOMIC DNA]</scope>
    <source>
        <strain evidence="2">ATCC 27377 / DSM 6068 / ICPB 4128</strain>
    </source>
</reference>
<name>D2R4E6_PIRSD</name>
<dbReference type="OrthoDB" id="288142at2"/>
<evidence type="ECO:0000313" key="2">
    <source>
        <dbReference type="Proteomes" id="UP000001887"/>
    </source>
</evidence>
<dbReference type="eggNOG" id="COG5583">
    <property type="taxonomic scope" value="Bacteria"/>
</dbReference>
<dbReference type="Proteomes" id="UP000001887">
    <property type="component" value="Chromosome"/>
</dbReference>
<dbReference type="STRING" id="530564.Psta_0607"/>
<evidence type="ECO:0000313" key="1">
    <source>
        <dbReference type="EMBL" id="ADB15294.1"/>
    </source>
</evidence>
<dbReference type="EMBL" id="CP001848">
    <property type="protein sequence ID" value="ADB15294.1"/>
    <property type="molecule type" value="Genomic_DNA"/>
</dbReference>
<sequence length="64" mass="7187">MASVIENTSDDPRGDRSQEAVLRQIADALRGLKFGVLSVIVQDGVVVQLDRTEKRRLRHKESVK</sequence>
<dbReference type="AlphaFoldDB" id="D2R4E6"/>
<organism evidence="1 2">
    <name type="scientific">Pirellula staleyi (strain ATCC 27377 / DSM 6068 / ICPB 4128)</name>
    <name type="common">Pirella staleyi</name>
    <dbReference type="NCBI Taxonomy" id="530564"/>
    <lineage>
        <taxon>Bacteria</taxon>
        <taxon>Pseudomonadati</taxon>
        <taxon>Planctomycetota</taxon>
        <taxon>Planctomycetia</taxon>
        <taxon>Pirellulales</taxon>
        <taxon>Pirellulaceae</taxon>
        <taxon>Pirellula</taxon>
    </lineage>
</organism>
<keyword evidence="2" id="KW-1185">Reference proteome</keyword>
<dbReference type="KEGG" id="psl:Psta_0607"/>
<evidence type="ECO:0008006" key="3">
    <source>
        <dbReference type="Google" id="ProtNLM"/>
    </source>
</evidence>
<dbReference type="InterPro" id="IPR018743">
    <property type="entry name" value="DUF2292"/>
</dbReference>
<accession>D2R4E6</accession>
<proteinExistence type="predicted"/>